<dbReference type="SUPFAM" id="SSF47323">
    <property type="entry name" value="Anticodon-binding domain of a subclass of class I aminoacyl-tRNA synthetases"/>
    <property type="match status" value="1"/>
</dbReference>
<dbReference type="NCBIfam" id="TIGR00456">
    <property type="entry name" value="argS"/>
    <property type="match status" value="1"/>
</dbReference>
<dbReference type="Gene3D" id="3.40.50.620">
    <property type="entry name" value="HUPs"/>
    <property type="match status" value="1"/>
</dbReference>
<dbReference type="PRINTS" id="PR01038">
    <property type="entry name" value="TRNASYNTHARG"/>
</dbReference>
<evidence type="ECO:0000256" key="9">
    <source>
        <dbReference type="HAMAP-Rule" id="MF_00123"/>
    </source>
</evidence>
<evidence type="ECO:0000256" key="4">
    <source>
        <dbReference type="ARBA" id="ARBA00022741"/>
    </source>
</evidence>
<evidence type="ECO:0000256" key="6">
    <source>
        <dbReference type="ARBA" id="ARBA00022917"/>
    </source>
</evidence>
<dbReference type="EMBL" id="JAGSSW010000002">
    <property type="protein sequence ID" value="MBR8463411.1"/>
    <property type="molecule type" value="Genomic_DNA"/>
</dbReference>
<feature type="domain" description="DALR anticodon binding" evidence="11">
    <location>
        <begin position="414"/>
        <end position="528"/>
    </location>
</feature>
<accession>A0ABS5HH80</accession>
<dbReference type="InterPro" id="IPR035684">
    <property type="entry name" value="ArgRS_core"/>
</dbReference>
<comment type="subcellular location">
    <subcellularLocation>
        <location evidence="9">Cytoplasm</location>
    </subcellularLocation>
</comment>
<dbReference type="CDD" id="cd00671">
    <property type="entry name" value="ArgRS_core"/>
    <property type="match status" value="1"/>
</dbReference>
<feature type="domain" description="Arginyl tRNA synthetase N-terminal" evidence="12">
    <location>
        <begin position="3"/>
        <end position="75"/>
    </location>
</feature>
<proteinExistence type="inferred from homology"/>
<comment type="subunit">
    <text evidence="9">Monomer.</text>
</comment>
<dbReference type="Pfam" id="PF05746">
    <property type="entry name" value="DALR_1"/>
    <property type="match status" value="1"/>
</dbReference>
<keyword evidence="5 9" id="KW-0067">ATP-binding</keyword>
<evidence type="ECO:0000256" key="10">
    <source>
        <dbReference type="RuleBase" id="RU363038"/>
    </source>
</evidence>
<protein>
    <recommendedName>
        <fullName evidence="9">Arginine--tRNA ligase</fullName>
        <ecNumber evidence="9">6.1.1.19</ecNumber>
    </recommendedName>
    <alternativeName>
        <fullName evidence="9">Arginyl-tRNA synthetase</fullName>
        <shortName evidence="9">ArgRS</shortName>
    </alternativeName>
</protein>
<feature type="short sequence motif" description="'HIGH' region" evidence="9">
    <location>
        <begin position="112"/>
        <end position="122"/>
    </location>
</feature>
<evidence type="ECO:0000256" key="3">
    <source>
        <dbReference type="ARBA" id="ARBA00022598"/>
    </source>
</evidence>
<evidence type="ECO:0000313" key="14">
    <source>
        <dbReference type="Proteomes" id="UP000682951"/>
    </source>
</evidence>
<dbReference type="GO" id="GO:0004814">
    <property type="term" value="F:arginine-tRNA ligase activity"/>
    <property type="evidence" value="ECO:0007669"/>
    <property type="project" value="UniProtKB-EC"/>
</dbReference>
<dbReference type="SUPFAM" id="SSF52374">
    <property type="entry name" value="Nucleotidylyl transferase"/>
    <property type="match status" value="1"/>
</dbReference>
<dbReference type="HAMAP" id="MF_00123">
    <property type="entry name" value="Arg_tRNA_synth"/>
    <property type="match status" value="1"/>
</dbReference>
<dbReference type="Gene3D" id="3.30.1360.70">
    <property type="entry name" value="Arginyl tRNA synthetase N-terminal domain"/>
    <property type="match status" value="1"/>
</dbReference>
<dbReference type="PANTHER" id="PTHR11956">
    <property type="entry name" value="ARGINYL-TRNA SYNTHETASE"/>
    <property type="match status" value="1"/>
</dbReference>
<evidence type="ECO:0000256" key="2">
    <source>
        <dbReference type="ARBA" id="ARBA00022490"/>
    </source>
</evidence>
<comment type="similarity">
    <text evidence="1 9 10">Belongs to the class-I aminoacyl-tRNA synthetase family.</text>
</comment>
<evidence type="ECO:0000256" key="7">
    <source>
        <dbReference type="ARBA" id="ARBA00023146"/>
    </source>
</evidence>
<dbReference type="InterPro" id="IPR001278">
    <property type="entry name" value="Arg-tRNA-ligase"/>
</dbReference>
<dbReference type="RefSeq" id="WP_212141583.1">
    <property type="nucleotide sequence ID" value="NZ_JAGSSW010000002.1"/>
</dbReference>
<dbReference type="PANTHER" id="PTHR11956:SF5">
    <property type="entry name" value="ARGININE--TRNA LIGASE, CYTOPLASMIC"/>
    <property type="match status" value="1"/>
</dbReference>
<evidence type="ECO:0000259" key="11">
    <source>
        <dbReference type="SMART" id="SM00836"/>
    </source>
</evidence>
<evidence type="ECO:0000313" key="13">
    <source>
        <dbReference type="EMBL" id="MBR8463411.1"/>
    </source>
</evidence>
<evidence type="ECO:0000256" key="5">
    <source>
        <dbReference type="ARBA" id="ARBA00022840"/>
    </source>
</evidence>
<keyword evidence="3 9" id="KW-0436">Ligase</keyword>
<dbReference type="SUPFAM" id="SSF55190">
    <property type="entry name" value="Arginyl-tRNA synthetase (ArgRS), N-terminal 'additional' domain"/>
    <property type="match status" value="1"/>
</dbReference>
<dbReference type="EC" id="6.1.1.19" evidence="9"/>
<dbReference type="SMART" id="SM01016">
    <property type="entry name" value="Arg_tRNA_synt_N"/>
    <property type="match status" value="1"/>
</dbReference>
<dbReference type="Pfam" id="PF00750">
    <property type="entry name" value="tRNA-synt_1d"/>
    <property type="match status" value="1"/>
</dbReference>
<organism evidence="13 14">
    <name type="scientific">Campylobacter anatolicus</name>
    <dbReference type="NCBI Taxonomy" id="2829105"/>
    <lineage>
        <taxon>Bacteria</taxon>
        <taxon>Pseudomonadati</taxon>
        <taxon>Campylobacterota</taxon>
        <taxon>Epsilonproteobacteria</taxon>
        <taxon>Campylobacterales</taxon>
        <taxon>Campylobacteraceae</taxon>
        <taxon>Campylobacter</taxon>
    </lineage>
</organism>
<keyword evidence="6 9" id="KW-0648">Protein biosynthesis</keyword>
<comment type="catalytic activity">
    <reaction evidence="8 9">
        <text>tRNA(Arg) + L-arginine + ATP = L-arginyl-tRNA(Arg) + AMP + diphosphate</text>
        <dbReference type="Rhea" id="RHEA:20301"/>
        <dbReference type="Rhea" id="RHEA-COMP:9658"/>
        <dbReference type="Rhea" id="RHEA-COMP:9673"/>
        <dbReference type="ChEBI" id="CHEBI:30616"/>
        <dbReference type="ChEBI" id="CHEBI:32682"/>
        <dbReference type="ChEBI" id="CHEBI:33019"/>
        <dbReference type="ChEBI" id="CHEBI:78442"/>
        <dbReference type="ChEBI" id="CHEBI:78513"/>
        <dbReference type="ChEBI" id="CHEBI:456215"/>
        <dbReference type="EC" id="6.1.1.19"/>
    </reaction>
</comment>
<evidence type="ECO:0000256" key="8">
    <source>
        <dbReference type="ARBA" id="ARBA00049339"/>
    </source>
</evidence>
<dbReference type="InterPro" id="IPR001412">
    <property type="entry name" value="aa-tRNA-synth_I_CS"/>
</dbReference>
<dbReference type="Proteomes" id="UP000682951">
    <property type="component" value="Unassembled WGS sequence"/>
</dbReference>
<dbReference type="InterPro" id="IPR036695">
    <property type="entry name" value="Arg-tRNA-synth_N_sf"/>
</dbReference>
<evidence type="ECO:0000259" key="12">
    <source>
        <dbReference type="SMART" id="SM01016"/>
    </source>
</evidence>
<comment type="caution">
    <text evidence="13">The sequence shown here is derived from an EMBL/GenBank/DDBJ whole genome shotgun (WGS) entry which is preliminary data.</text>
</comment>
<keyword evidence="14" id="KW-1185">Reference proteome</keyword>
<dbReference type="InterPro" id="IPR008909">
    <property type="entry name" value="DALR_anticod-bd"/>
</dbReference>
<dbReference type="PROSITE" id="PS00178">
    <property type="entry name" value="AA_TRNA_LIGASE_I"/>
    <property type="match status" value="1"/>
</dbReference>
<keyword evidence="7 9" id="KW-0030">Aminoacyl-tRNA synthetase</keyword>
<name>A0ABS5HH80_9BACT</name>
<keyword evidence="2 9" id="KW-0963">Cytoplasm</keyword>
<dbReference type="Gene3D" id="1.10.730.10">
    <property type="entry name" value="Isoleucyl-tRNA Synthetase, Domain 1"/>
    <property type="match status" value="1"/>
</dbReference>
<dbReference type="InterPro" id="IPR005148">
    <property type="entry name" value="Arg-tRNA-synth_N"/>
</dbReference>
<evidence type="ECO:0000256" key="1">
    <source>
        <dbReference type="ARBA" id="ARBA00005594"/>
    </source>
</evidence>
<dbReference type="SMART" id="SM00836">
    <property type="entry name" value="DALR_1"/>
    <property type="match status" value="1"/>
</dbReference>
<gene>
    <name evidence="9" type="primary">argS</name>
    <name evidence="13" type="ORF">KDD93_02350</name>
</gene>
<reference evidence="13 14" key="1">
    <citation type="submission" date="2021-04" db="EMBL/GenBank/DDBJ databases">
        <title>Molecular and phenotypic characterization and identification of bacterial isolates recovered from the Anatolian ground squirrels (Spermophilus xanthoprymnus) and which have the potential to form a new species in the Campylobacter genus.</title>
        <authorList>
            <person name="Aydin F."/>
            <person name="Abay S."/>
            <person name="Kayman T."/>
            <person name="Karakaya E."/>
            <person name="Mustak H.K."/>
            <person name="Mustak I.B."/>
            <person name="Bilgin N."/>
            <person name="Duzler A."/>
            <person name="Sahin O."/>
            <person name="Guran O."/>
            <person name="Saticioglu I.B."/>
        </authorList>
    </citation>
    <scope>NUCLEOTIDE SEQUENCE [LARGE SCALE GENOMIC DNA]</scope>
    <source>
        <strain evidence="14">faydin-G24</strain>
    </source>
</reference>
<keyword evidence="4 9" id="KW-0547">Nucleotide-binding</keyword>
<dbReference type="Pfam" id="PF03485">
    <property type="entry name" value="Arg_tRNA_synt_N"/>
    <property type="match status" value="1"/>
</dbReference>
<sequence>MKEIVKAEIYKVLEREFVLEKPKDRSLAHYATPMFLLAKELKKSPIIIAQEFADKFIQSEIFEASAVNGYLNFKLKPKFLDEISHQALQDGAKFATGSSKENESLFIEYISANPTGPLHIGHVRGAVFGDTLARIGRHLGYEIFTEYYINDAGNQIDLLGTSIALAARNELFGESVEYPEKYYRGEYIIKIAKLALEKFGKEIFYNNERTLELAEFGKDIVLDIIKKDLADVGIHIQSWASEKALYGKLDATIQKLKRSNQMYEKDGAIYIASTTRSDDNDRVVVRDDGRPTYLAGDIVYHNDKFERGYDRYVNIWGADHHGYIARLKAAINFLGYDENRLEIILMQMVSLLKDGKPYKMSKRAGNAVLMSDIAEEIGADALRFIFISKANTSSLEFDIDELKKEDSSNPIYYINYAHARINQIFGKANKSVNDVMNASFDSLDENGKNLLFEALVLPEVLQDAYSSRQLQKLPDYLKSLAASFHKFYNENRVVGSENEDSLLKLFAVVALSIRTALSLIGINAKDRM</sequence>
<dbReference type="InterPro" id="IPR009080">
    <property type="entry name" value="tRNAsynth_Ia_anticodon-bd"/>
</dbReference>
<dbReference type="InterPro" id="IPR014729">
    <property type="entry name" value="Rossmann-like_a/b/a_fold"/>
</dbReference>